<protein>
    <recommendedName>
        <fullName evidence="1">Heterokaryon incompatibility domain-containing protein</fullName>
    </recommendedName>
</protein>
<evidence type="ECO:0000313" key="2">
    <source>
        <dbReference type="EMBL" id="KAK3176710.1"/>
    </source>
</evidence>
<dbReference type="Pfam" id="PF06985">
    <property type="entry name" value="HET"/>
    <property type="match status" value="1"/>
</dbReference>
<evidence type="ECO:0000313" key="3">
    <source>
        <dbReference type="Proteomes" id="UP001276659"/>
    </source>
</evidence>
<keyword evidence="3" id="KW-1185">Reference proteome</keyword>
<name>A0AAD9ZGS9_9LECA</name>
<dbReference type="InterPro" id="IPR010730">
    <property type="entry name" value="HET"/>
</dbReference>
<comment type="caution">
    <text evidence="2">The sequence shown here is derived from an EMBL/GenBank/DDBJ whole genome shotgun (WGS) entry which is preliminary data.</text>
</comment>
<dbReference type="EMBL" id="JASNWA010000004">
    <property type="protein sequence ID" value="KAK3176710.1"/>
    <property type="molecule type" value="Genomic_DNA"/>
</dbReference>
<proteinExistence type="predicted"/>
<organism evidence="2 3">
    <name type="scientific">Lepraria neglecta</name>
    <dbReference type="NCBI Taxonomy" id="209136"/>
    <lineage>
        <taxon>Eukaryota</taxon>
        <taxon>Fungi</taxon>
        <taxon>Dikarya</taxon>
        <taxon>Ascomycota</taxon>
        <taxon>Pezizomycotina</taxon>
        <taxon>Lecanoromycetes</taxon>
        <taxon>OSLEUM clade</taxon>
        <taxon>Lecanoromycetidae</taxon>
        <taxon>Lecanorales</taxon>
        <taxon>Lecanorineae</taxon>
        <taxon>Stereocaulaceae</taxon>
        <taxon>Lepraria</taxon>
    </lineage>
</organism>
<evidence type="ECO:0000259" key="1">
    <source>
        <dbReference type="Pfam" id="PF06985"/>
    </source>
</evidence>
<dbReference type="Proteomes" id="UP001276659">
    <property type="component" value="Unassembled WGS sequence"/>
</dbReference>
<reference evidence="2" key="1">
    <citation type="submission" date="2022-11" db="EMBL/GenBank/DDBJ databases">
        <title>Chromosomal genome sequence assembly and mating type (MAT) locus characterization of the leprose asexual lichenized fungus Lepraria neglecta (Nyl.) Erichsen.</title>
        <authorList>
            <person name="Allen J.L."/>
            <person name="Pfeffer B."/>
        </authorList>
    </citation>
    <scope>NUCLEOTIDE SEQUENCE</scope>
    <source>
        <strain evidence="2">Allen 5258</strain>
    </source>
</reference>
<dbReference type="PANTHER" id="PTHR39596:SF2">
    <property type="entry name" value="HET DOMAIN PROTEIN (AFU_ORTHOLOGUE AFUA_1G17550)-RELATED"/>
    <property type="match status" value="1"/>
</dbReference>
<feature type="domain" description="Heterokaryon incompatibility" evidence="1">
    <location>
        <begin position="141"/>
        <end position="224"/>
    </location>
</feature>
<sequence length="525" mass="58512">MATRDLTFIGTKANDTELLSRLTERGWCPSLFDLLTFYSHLFAEYACLHDPTDPIRERHENCRVGEKCIAVNMDTSKMKAKHVRDGCGCPFVWPPLHEILRILGQGGILLIDLTTFTMPTTVEAIQKDTLAVIESSQGLDYVTFSHVWADGLGSDTERGLPACQLLALRDHAFSAKETYLIWIDALCIPSESVYRKIAIEQMSNVYSHSAATIILDAGLQSKDLPEVTSSHSELFLRIATSVWNHRLWTLQECVLPRQNYVVFKNGICSIDDVAEDHSEYASLIATRASLSISHLMYPKTRHVPAQIAALHTWAARRDCSRPSDETLALAPLLGIPVLPLTSLQGEERMAKFWLLVSRVPKNVVLVELKACNRMAKPGFMWAPKSFMSIAAGMMDGPSDALVTGQGLRAEFFVHTFGEMGVVRDWPFACLNPGADFHTLAQVKEGTRQERQSFQCDAIACLGDPEAQLQRTTAGIALVAVSEGDTPPLYRFECQVFMTSFPVDWIKGKSIDAYTYDSQWMDIIIS</sequence>
<dbReference type="PANTHER" id="PTHR39596">
    <property type="match status" value="1"/>
</dbReference>
<gene>
    <name evidence="2" type="ORF">OEA41_008035</name>
</gene>
<accession>A0AAD9ZGS9</accession>
<dbReference type="AlphaFoldDB" id="A0AAD9ZGS9"/>